<protein>
    <submittedName>
        <fullName evidence="6">Energy transducer TonB</fullName>
    </submittedName>
</protein>
<accession>A0A5E4RBE6</accession>
<evidence type="ECO:0000259" key="5">
    <source>
        <dbReference type="PROSITE" id="PS52015"/>
    </source>
</evidence>
<evidence type="ECO:0000256" key="3">
    <source>
        <dbReference type="ARBA" id="ARBA00022989"/>
    </source>
</evidence>
<reference evidence="6 7" key="1">
    <citation type="submission" date="2019-08" db="EMBL/GenBank/DDBJ databases">
        <authorList>
            <person name="Peeters C."/>
        </authorList>
    </citation>
    <scope>NUCLEOTIDE SEQUENCE [LARGE SCALE GENOMIC DNA]</scope>
    <source>
        <strain evidence="6 7">LMG 31114</strain>
    </source>
</reference>
<gene>
    <name evidence="6" type="ORF">PPN31114_00075</name>
</gene>
<proteinExistence type="predicted"/>
<dbReference type="Pfam" id="PF03544">
    <property type="entry name" value="TonB_C"/>
    <property type="match status" value="1"/>
</dbReference>
<dbReference type="GO" id="GO:0016020">
    <property type="term" value="C:membrane"/>
    <property type="evidence" value="ECO:0007669"/>
    <property type="project" value="UniProtKB-SubCell"/>
</dbReference>
<dbReference type="Proteomes" id="UP000366945">
    <property type="component" value="Unassembled WGS sequence"/>
</dbReference>
<sequence length="124" mass="13566">MIKWSRGIGVLVFALTCLNAYGTTYSGTVRRADRVIKFKCTLGPHVYPAVARDHELEGSVNVRAVINMSGRTESAVIVKSSGWQTLDEVALNSVRETKCVIESTGKPTEDGIGVEFPFVFSLKE</sequence>
<dbReference type="AlphaFoldDB" id="A0A5E4RBE6"/>
<dbReference type="NCBIfam" id="TIGR01352">
    <property type="entry name" value="tonB_Cterm"/>
    <property type="match status" value="1"/>
</dbReference>
<dbReference type="GO" id="GO:0055085">
    <property type="term" value="P:transmembrane transport"/>
    <property type="evidence" value="ECO:0007669"/>
    <property type="project" value="InterPro"/>
</dbReference>
<evidence type="ECO:0000313" key="6">
    <source>
        <dbReference type="EMBL" id="VVD60590.1"/>
    </source>
</evidence>
<dbReference type="OrthoDB" id="9792439at2"/>
<dbReference type="InterPro" id="IPR006260">
    <property type="entry name" value="TonB/TolA_C"/>
</dbReference>
<evidence type="ECO:0000313" key="7">
    <source>
        <dbReference type="Proteomes" id="UP000366945"/>
    </source>
</evidence>
<evidence type="ECO:0000256" key="1">
    <source>
        <dbReference type="ARBA" id="ARBA00004167"/>
    </source>
</evidence>
<dbReference type="EMBL" id="CABPSK010000001">
    <property type="protein sequence ID" value="VVD60590.1"/>
    <property type="molecule type" value="Genomic_DNA"/>
</dbReference>
<evidence type="ECO:0000256" key="4">
    <source>
        <dbReference type="ARBA" id="ARBA00023136"/>
    </source>
</evidence>
<keyword evidence="3" id="KW-1133">Transmembrane helix</keyword>
<name>A0A5E4RBE6_9BURK</name>
<keyword evidence="4" id="KW-0472">Membrane</keyword>
<dbReference type="PROSITE" id="PS52015">
    <property type="entry name" value="TONB_CTD"/>
    <property type="match status" value="1"/>
</dbReference>
<dbReference type="Gene3D" id="3.30.1150.10">
    <property type="match status" value="1"/>
</dbReference>
<dbReference type="SUPFAM" id="SSF74653">
    <property type="entry name" value="TolA/TonB C-terminal domain"/>
    <property type="match status" value="1"/>
</dbReference>
<keyword evidence="7" id="KW-1185">Reference proteome</keyword>
<comment type="subcellular location">
    <subcellularLocation>
        <location evidence="1">Membrane</location>
        <topology evidence="1">Single-pass membrane protein</topology>
    </subcellularLocation>
</comment>
<feature type="domain" description="TonB C-terminal" evidence="5">
    <location>
        <begin position="32"/>
        <end position="124"/>
    </location>
</feature>
<evidence type="ECO:0000256" key="2">
    <source>
        <dbReference type="ARBA" id="ARBA00022692"/>
    </source>
</evidence>
<organism evidence="6 7">
    <name type="scientific">Pandoraea pneumonica</name>
    <dbReference type="NCBI Taxonomy" id="2508299"/>
    <lineage>
        <taxon>Bacteria</taxon>
        <taxon>Pseudomonadati</taxon>
        <taxon>Pseudomonadota</taxon>
        <taxon>Betaproteobacteria</taxon>
        <taxon>Burkholderiales</taxon>
        <taxon>Burkholderiaceae</taxon>
        <taxon>Pandoraea</taxon>
    </lineage>
</organism>
<keyword evidence="2" id="KW-0812">Transmembrane</keyword>
<dbReference type="InterPro" id="IPR037682">
    <property type="entry name" value="TonB_C"/>
</dbReference>